<keyword evidence="5" id="KW-0560">Oxidoreductase</keyword>
<evidence type="ECO:0000259" key="6">
    <source>
        <dbReference type="Pfam" id="PF00441"/>
    </source>
</evidence>
<dbReference type="GO" id="GO:0050660">
    <property type="term" value="F:flavin adenine dinucleotide binding"/>
    <property type="evidence" value="ECO:0007669"/>
    <property type="project" value="InterPro"/>
</dbReference>
<dbReference type="Pfam" id="PF02771">
    <property type="entry name" value="Acyl-CoA_dh_N"/>
    <property type="match status" value="1"/>
</dbReference>
<dbReference type="RefSeq" id="WP_179405722.1">
    <property type="nucleotide sequence ID" value="NZ_BMGF01000001.1"/>
</dbReference>
<evidence type="ECO:0000256" key="1">
    <source>
        <dbReference type="ARBA" id="ARBA00001974"/>
    </source>
</evidence>
<feature type="domain" description="Acyl-CoA dehydrogenase/oxidase N-terminal" evidence="7">
    <location>
        <begin position="6"/>
        <end position="118"/>
    </location>
</feature>
<dbReference type="Gene3D" id="1.10.540.10">
    <property type="entry name" value="Acyl-CoA dehydrogenase/oxidase, N-terminal domain"/>
    <property type="match status" value="1"/>
</dbReference>
<dbReference type="Gene3D" id="2.40.110.10">
    <property type="entry name" value="Butyryl-CoA Dehydrogenase, subunit A, domain 2"/>
    <property type="match status" value="1"/>
</dbReference>
<evidence type="ECO:0000259" key="7">
    <source>
        <dbReference type="Pfam" id="PF02771"/>
    </source>
</evidence>
<dbReference type="Pfam" id="PF00441">
    <property type="entry name" value="Acyl-CoA_dh_1"/>
    <property type="match status" value="1"/>
</dbReference>
<comment type="cofactor">
    <cofactor evidence="1">
        <name>FAD</name>
        <dbReference type="ChEBI" id="CHEBI:57692"/>
    </cofactor>
</comment>
<protein>
    <submittedName>
        <fullName evidence="8">Alkylation response protein AidB-like acyl-CoA dehydrogenase</fullName>
    </submittedName>
</protein>
<accession>A0A7Y9XSH4</accession>
<evidence type="ECO:0000256" key="5">
    <source>
        <dbReference type="ARBA" id="ARBA00023002"/>
    </source>
</evidence>
<dbReference type="Proteomes" id="UP000522081">
    <property type="component" value="Unassembled WGS sequence"/>
</dbReference>
<dbReference type="InterPro" id="IPR009075">
    <property type="entry name" value="AcylCo_DH/oxidase_C"/>
</dbReference>
<dbReference type="CDD" id="cd00567">
    <property type="entry name" value="ACAD"/>
    <property type="match status" value="1"/>
</dbReference>
<dbReference type="AlphaFoldDB" id="A0A7Y9XSH4"/>
<keyword evidence="9" id="KW-1185">Reference proteome</keyword>
<dbReference type="Gene3D" id="1.20.140.10">
    <property type="entry name" value="Butyryl-CoA Dehydrogenase, subunit A, domain 3"/>
    <property type="match status" value="1"/>
</dbReference>
<comment type="caution">
    <text evidence="8">The sequence shown here is derived from an EMBL/GenBank/DDBJ whole genome shotgun (WGS) entry which is preliminary data.</text>
</comment>
<evidence type="ECO:0000313" key="9">
    <source>
        <dbReference type="Proteomes" id="UP000522081"/>
    </source>
</evidence>
<dbReference type="SUPFAM" id="SSF56645">
    <property type="entry name" value="Acyl-CoA dehydrogenase NM domain-like"/>
    <property type="match status" value="1"/>
</dbReference>
<comment type="similarity">
    <text evidence="2">Belongs to the acyl-CoA dehydrogenase family.</text>
</comment>
<evidence type="ECO:0000256" key="4">
    <source>
        <dbReference type="ARBA" id="ARBA00022827"/>
    </source>
</evidence>
<feature type="domain" description="Acyl-CoA dehydrogenase/oxidase C-terminal" evidence="6">
    <location>
        <begin position="231"/>
        <end position="353"/>
    </location>
</feature>
<dbReference type="InterPro" id="IPR037069">
    <property type="entry name" value="AcylCoA_DH/ox_N_sf"/>
</dbReference>
<name>A0A7Y9XSH4_9SPHN</name>
<dbReference type="PANTHER" id="PTHR43884">
    <property type="entry name" value="ACYL-COA DEHYDROGENASE"/>
    <property type="match status" value="1"/>
</dbReference>
<dbReference type="InterPro" id="IPR036250">
    <property type="entry name" value="AcylCo_DH-like_C"/>
</dbReference>
<dbReference type="InterPro" id="IPR009100">
    <property type="entry name" value="AcylCoA_DH/oxidase_NM_dom_sf"/>
</dbReference>
<dbReference type="SUPFAM" id="SSF47203">
    <property type="entry name" value="Acyl-CoA dehydrogenase C-terminal domain-like"/>
    <property type="match status" value="1"/>
</dbReference>
<proteinExistence type="inferred from homology"/>
<evidence type="ECO:0000256" key="3">
    <source>
        <dbReference type="ARBA" id="ARBA00022630"/>
    </source>
</evidence>
<dbReference type="InterPro" id="IPR013786">
    <property type="entry name" value="AcylCoA_DH/ox_N"/>
</dbReference>
<gene>
    <name evidence="8" type="ORF">FHS75_000051</name>
</gene>
<evidence type="ECO:0000313" key="8">
    <source>
        <dbReference type="EMBL" id="NYH93746.1"/>
    </source>
</evidence>
<evidence type="ECO:0000256" key="2">
    <source>
        <dbReference type="ARBA" id="ARBA00009347"/>
    </source>
</evidence>
<organism evidence="8 9">
    <name type="scientific">Novosphingobium marinum</name>
    <dbReference type="NCBI Taxonomy" id="1514948"/>
    <lineage>
        <taxon>Bacteria</taxon>
        <taxon>Pseudomonadati</taxon>
        <taxon>Pseudomonadota</taxon>
        <taxon>Alphaproteobacteria</taxon>
        <taxon>Sphingomonadales</taxon>
        <taxon>Sphingomonadaceae</taxon>
        <taxon>Novosphingobium</taxon>
    </lineage>
</organism>
<keyword evidence="3" id="KW-0285">Flavoprotein</keyword>
<reference evidence="8 9" key="1">
    <citation type="submission" date="2020-07" db="EMBL/GenBank/DDBJ databases">
        <title>Genomic Encyclopedia of Type Strains, Phase IV (KMG-IV): sequencing the most valuable type-strain genomes for metagenomic binning, comparative biology and taxonomic classification.</title>
        <authorList>
            <person name="Goeker M."/>
        </authorList>
    </citation>
    <scope>NUCLEOTIDE SEQUENCE [LARGE SCALE GENOMIC DNA]</scope>
    <source>
        <strain evidence="8 9">DSM 29043</strain>
    </source>
</reference>
<sequence length="384" mass="41400">MNFDLTEDQEMLKAVAERFVSDRYDIERRREYLKEPGGFSEENWKLLGELGVIAAPFDEQDGGLGLGGTGIAVIYEALGKGLVVEPLAENALLAARLLNELASGEIAEEWMPPILAGERRVALAHGEQGVRNGSTWIETRARREGDDYVLSGRKPYAIAGASADAYIVSARLDGEPGDEQGWGFALVEAGASGLDVTPWRLADGSVCGALLLDDVKVSVGSWLGGGTAELTKAAQLATLARCAEAVGIMDRLFADTIEYLNTREQFGSPLGKFQAIQHRMAAQFARLEQSRALLELAIVREGDESFARTVEGARAFISEASMELGHEMIQFHGGMGVTDELSIGHGHKRLLVLSRYPDDAATSLDRYAGIDPAPRHAAKANGTR</sequence>
<dbReference type="PANTHER" id="PTHR43884:SF20">
    <property type="entry name" value="ACYL-COA DEHYDROGENASE FADE28"/>
    <property type="match status" value="1"/>
</dbReference>
<dbReference type="EMBL" id="JACBZF010000001">
    <property type="protein sequence ID" value="NYH93746.1"/>
    <property type="molecule type" value="Genomic_DNA"/>
</dbReference>
<keyword evidence="4" id="KW-0274">FAD</keyword>
<dbReference type="GO" id="GO:0003995">
    <property type="term" value="F:acyl-CoA dehydrogenase activity"/>
    <property type="evidence" value="ECO:0007669"/>
    <property type="project" value="TreeGrafter"/>
</dbReference>
<dbReference type="InterPro" id="IPR046373">
    <property type="entry name" value="Acyl-CoA_Oxase/DH_mid-dom_sf"/>
</dbReference>